<evidence type="ECO:0000259" key="9">
    <source>
        <dbReference type="Pfam" id="PF03345"/>
    </source>
</evidence>
<comment type="caution">
    <text evidence="11">The sequence shown here is derived from an EMBL/GenBank/DDBJ whole genome shotgun (WGS) entry which is preliminary data.</text>
</comment>
<keyword evidence="7 8" id="KW-0472">Membrane</keyword>
<dbReference type="InterPro" id="IPR005013">
    <property type="entry name" value="DDOST_48_kDa_subunit"/>
</dbReference>
<dbReference type="PANTHER" id="PTHR10830:SF0">
    <property type="entry name" value="DOLICHYL-DIPHOSPHOOLIGOSACCHARIDE--PROTEIN GLYCOSYLTRANSFERASE 48 KDA SUBUNIT"/>
    <property type="match status" value="1"/>
</dbReference>
<name>A0AAV5GMS5_9BASI</name>
<evidence type="ECO:0000313" key="11">
    <source>
        <dbReference type="EMBL" id="GJN93886.1"/>
    </source>
</evidence>
<feature type="domain" description="OST48 N-terminal" evidence="9">
    <location>
        <begin position="36"/>
        <end position="219"/>
    </location>
</feature>
<dbReference type="InterPro" id="IPR055459">
    <property type="entry name" value="OST48_MD"/>
</dbReference>
<comment type="subcellular location">
    <subcellularLocation>
        <location evidence="8">Endoplasmic reticulum membrane</location>
        <topology evidence="8">Single-pass type I membrane protein</topology>
    </subcellularLocation>
    <subcellularLocation>
        <location evidence="1">Membrane</location>
        <topology evidence="1">Single-pass type I membrane protein</topology>
    </subcellularLocation>
</comment>
<keyword evidence="5 8" id="KW-0256">Endoplasmic reticulum</keyword>
<dbReference type="GO" id="GO:0018279">
    <property type="term" value="P:protein N-linked glycosylation via asparagine"/>
    <property type="evidence" value="ECO:0007669"/>
    <property type="project" value="UniProtKB-UniRule"/>
</dbReference>
<evidence type="ECO:0000259" key="10">
    <source>
        <dbReference type="Pfam" id="PF23358"/>
    </source>
</evidence>
<dbReference type="AlphaFoldDB" id="A0AAV5GMS5"/>
<comment type="similarity">
    <text evidence="3 8">Belongs to the DDOST 48 kDa subunit family.</text>
</comment>
<dbReference type="EMBL" id="BQKY01000015">
    <property type="protein sequence ID" value="GJN93886.1"/>
    <property type="molecule type" value="Genomic_DNA"/>
</dbReference>
<feature type="domain" description="OST48 middle" evidence="10">
    <location>
        <begin position="257"/>
        <end position="367"/>
    </location>
</feature>
<keyword evidence="6 8" id="KW-1133">Transmembrane helix</keyword>
<dbReference type="GO" id="GO:0008250">
    <property type="term" value="C:oligosaccharyltransferase complex"/>
    <property type="evidence" value="ECO:0007669"/>
    <property type="project" value="TreeGrafter"/>
</dbReference>
<comment type="pathway">
    <text evidence="2 8">Protein modification; protein glycosylation.</text>
</comment>
<dbReference type="Proteomes" id="UP001342314">
    <property type="component" value="Unassembled WGS sequence"/>
</dbReference>
<evidence type="ECO:0000256" key="4">
    <source>
        <dbReference type="ARBA" id="ARBA00022692"/>
    </source>
</evidence>
<feature type="transmembrane region" description="Helical" evidence="8">
    <location>
        <begin position="346"/>
        <end position="368"/>
    </location>
</feature>
<comment type="function">
    <text evidence="8">Subunit of the oligosaccharyl transferase (OST) complex that catalyzes the initial transfer of a defined glycan (Glc(3)Man(9)GlcNAc(2) in eukaryotes) from the lipid carrier dolichol-pyrophosphate to an asparagine residue within an Asn-X-Ser/Thr consensus motif in nascent polypeptide chains, the first step in protein N-glycosylation. N-glycosylation occurs cotranslationally and the complex associates with the Sec61 complex at the channel-forming translocon complex that mediates protein translocation across the endoplasmic reticulum (ER).</text>
</comment>
<evidence type="ECO:0000256" key="1">
    <source>
        <dbReference type="ARBA" id="ARBA00004479"/>
    </source>
</evidence>
<sequence>MDAASSISSSSLPTPNVRANVEQYAIFCSDASDAVAEVPPELSPLNLARRIEAGTNLVLIVSPDSAEPWRDFAREFEVDFGSRGQQVIDHFGHDASDSGSHTVLSVSLASAPAPFVSDATRRGRNVVYSGAGHVSGQHPQLVSVLHASSTASSADAGGSHIVADVSETSSGMSLVSAFQARNNARVAFVGSTDVLADRFLGRGDELGNAAFARDLLAWVFHQTGQLRLVKSRCNAPGLLDAQPTYRVGTELDVEFTISSDSPYNADDLQLEFGMLDPHLRLDIPMQSQSQDAATYGTRFTIPDRHGVFTLRLDHRRPGWTAVEHKETIAVTPMRHDEYERFIGGAFPYYAGAASVSAAFLLFAALWSLQS</sequence>
<evidence type="ECO:0000256" key="6">
    <source>
        <dbReference type="ARBA" id="ARBA00022989"/>
    </source>
</evidence>
<gene>
    <name evidence="11" type="ORF">Rhopal_006945-T1</name>
</gene>
<evidence type="ECO:0000256" key="5">
    <source>
        <dbReference type="ARBA" id="ARBA00022824"/>
    </source>
</evidence>
<dbReference type="InterPro" id="IPR055457">
    <property type="entry name" value="OST48_N"/>
</dbReference>
<dbReference type="PANTHER" id="PTHR10830">
    <property type="entry name" value="DOLICHYL-DIPHOSPHOOLIGOSACCHARIDE--PROTEIN GLYCOSYLTRANSFERASE 48 KDA SUBUNIT"/>
    <property type="match status" value="1"/>
</dbReference>
<dbReference type="Pfam" id="PF03345">
    <property type="entry name" value="OST48_N"/>
    <property type="match status" value="1"/>
</dbReference>
<organism evidence="11 12">
    <name type="scientific">Rhodotorula paludigena</name>
    <dbReference type="NCBI Taxonomy" id="86838"/>
    <lineage>
        <taxon>Eukaryota</taxon>
        <taxon>Fungi</taxon>
        <taxon>Dikarya</taxon>
        <taxon>Basidiomycota</taxon>
        <taxon>Pucciniomycotina</taxon>
        <taxon>Microbotryomycetes</taxon>
        <taxon>Sporidiobolales</taxon>
        <taxon>Sporidiobolaceae</taxon>
        <taxon>Rhodotorula</taxon>
    </lineage>
</organism>
<evidence type="ECO:0000256" key="2">
    <source>
        <dbReference type="ARBA" id="ARBA00004922"/>
    </source>
</evidence>
<dbReference type="Pfam" id="PF23358">
    <property type="entry name" value="OST48_MD"/>
    <property type="match status" value="1"/>
</dbReference>
<protein>
    <recommendedName>
        <fullName evidence="8">Dolichyl-diphosphooligosaccharide--protein glycosyltransferase subunit WBP1</fullName>
        <shortName evidence="8">Oligosaccharyl transferase subunit WBP1</shortName>
    </recommendedName>
</protein>
<evidence type="ECO:0000256" key="3">
    <source>
        <dbReference type="ARBA" id="ARBA00008743"/>
    </source>
</evidence>
<keyword evidence="12" id="KW-1185">Reference proteome</keyword>
<evidence type="ECO:0000313" key="12">
    <source>
        <dbReference type="Proteomes" id="UP001342314"/>
    </source>
</evidence>
<reference evidence="11 12" key="1">
    <citation type="submission" date="2021-12" db="EMBL/GenBank/DDBJ databases">
        <title>High titer production of polyol ester of fatty acids by Rhodotorula paludigena BS15 towards product separation-free biomass refinery.</title>
        <authorList>
            <person name="Mano J."/>
            <person name="Ono H."/>
            <person name="Tanaka T."/>
            <person name="Naito K."/>
            <person name="Sushida H."/>
            <person name="Ike M."/>
            <person name="Tokuyasu K."/>
            <person name="Kitaoka M."/>
        </authorList>
    </citation>
    <scope>NUCLEOTIDE SEQUENCE [LARGE SCALE GENOMIC DNA]</scope>
    <source>
        <strain evidence="11 12">BS15</strain>
    </source>
</reference>
<evidence type="ECO:0000256" key="8">
    <source>
        <dbReference type="RuleBase" id="RU361142"/>
    </source>
</evidence>
<keyword evidence="4 8" id="KW-0812">Transmembrane</keyword>
<comment type="subunit">
    <text evidence="8">Component of the oligosaccharyltransferase (OST) complex.</text>
</comment>
<accession>A0AAV5GMS5</accession>
<evidence type="ECO:0000256" key="7">
    <source>
        <dbReference type="ARBA" id="ARBA00023136"/>
    </source>
</evidence>
<proteinExistence type="inferred from homology"/>